<dbReference type="EMBL" id="JAPQKO010000008">
    <property type="protein sequence ID" value="KAJ5152366.1"/>
    <property type="molecule type" value="Genomic_DNA"/>
</dbReference>
<feature type="chain" id="PRO_5040981010" evidence="3">
    <location>
        <begin position="20"/>
        <end position="255"/>
    </location>
</feature>
<feature type="signal peptide" evidence="3">
    <location>
        <begin position="1"/>
        <end position="19"/>
    </location>
</feature>
<protein>
    <submittedName>
        <fullName evidence="4">Uncharacterized protein</fullName>
    </submittedName>
</protein>
<keyword evidence="3" id="KW-0732">Signal</keyword>
<name>A0A9W9HMS5_9EURO</name>
<proteinExistence type="predicted"/>
<feature type="region of interest" description="Disordered" evidence="1">
    <location>
        <begin position="234"/>
        <end position="255"/>
    </location>
</feature>
<dbReference type="Proteomes" id="UP001146351">
    <property type="component" value="Unassembled WGS sequence"/>
</dbReference>
<gene>
    <name evidence="4" type="ORF">N7492_010661</name>
</gene>
<sequence>MAKLLGSALLFTLALLAQADDRTCYHLDGSTAPQQRPCTANGVTNCCSSTDLCMSNGLCFFQGQAGMILSRGSCTDKNWGSDCYAPCSKYNRNTGIALINLGYNFSNTEYCCANVLADNGSIRCKYEEPFKLPTGFVIPDAGFLTNNGGGNSSSTPSPTKMRSSSSCVAVEAGVSVPLGLIAIATAIWAIWERRRRRQMNKLFSTRGTEAGLVTGSRQQRVAELHTLPKAGATIPELMDTGREYKEAPGSQPQNG</sequence>
<evidence type="ECO:0000256" key="3">
    <source>
        <dbReference type="SAM" id="SignalP"/>
    </source>
</evidence>
<feature type="transmembrane region" description="Helical" evidence="2">
    <location>
        <begin position="168"/>
        <end position="191"/>
    </location>
</feature>
<evidence type="ECO:0000313" key="4">
    <source>
        <dbReference type="EMBL" id="KAJ5152366.1"/>
    </source>
</evidence>
<keyword evidence="2" id="KW-0472">Membrane</keyword>
<dbReference type="AlphaFoldDB" id="A0A9W9HMS5"/>
<keyword evidence="2" id="KW-1133">Transmembrane helix</keyword>
<organism evidence="4 5">
    <name type="scientific">Penicillium capsulatum</name>
    <dbReference type="NCBI Taxonomy" id="69766"/>
    <lineage>
        <taxon>Eukaryota</taxon>
        <taxon>Fungi</taxon>
        <taxon>Dikarya</taxon>
        <taxon>Ascomycota</taxon>
        <taxon>Pezizomycotina</taxon>
        <taxon>Eurotiomycetes</taxon>
        <taxon>Eurotiomycetidae</taxon>
        <taxon>Eurotiales</taxon>
        <taxon>Aspergillaceae</taxon>
        <taxon>Penicillium</taxon>
    </lineage>
</organism>
<evidence type="ECO:0000256" key="1">
    <source>
        <dbReference type="SAM" id="MobiDB-lite"/>
    </source>
</evidence>
<keyword evidence="2" id="KW-0812">Transmembrane</keyword>
<comment type="caution">
    <text evidence="4">The sequence shown here is derived from an EMBL/GenBank/DDBJ whole genome shotgun (WGS) entry which is preliminary data.</text>
</comment>
<evidence type="ECO:0000313" key="5">
    <source>
        <dbReference type="Proteomes" id="UP001146351"/>
    </source>
</evidence>
<dbReference type="OrthoDB" id="5215637at2759"/>
<reference evidence="4" key="2">
    <citation type="journal article" date="2023" name="IMA Fungus">
        <title>Comparative genomic study of the Penicillium genus elucidates a diverse pangenome and 15 lateral gene transfer events.</title>
        <authorList>
            <person name="Petersen C."/>
            <person name="Sorensen T."/>
            <person name="Nielsen M.R."/>
            <person name="Sondergaard T.E."/>
            <person name="Sorensen J.L."/>
            <person name="Fitzpatrick D.A."/>
            <person name="Frisvad J.C."/>
            <person name="Nielsen K.L."/>
        </authorList>
    </citation>
    <scope>NUCLEOTIDE SEQUENCE</scope>
    <source>
        <strain evidence="4">IBT 21917</strain>
    </source>
</reference>
<accession>A0A9W9HMS5</accession>
<keyword evidence="5" id="KW-1185">Reference proteome</keyword>
<reference evidence="4" key="1">
    <citation type="submission" date="2022-11" db="EMBL/GenBank/DDBJ databases">
        <authorList>
            <person name="Petersen C."/>
        </authorList>
    </citation>
    <scope>NUCLEOTIDE SEQUENCE</scope>
    <source>
        <strain evidence="4">IBT 21917</strain>
    </source>
</reference>
<evidence type="ECO:0000256" key="2">
    <source>
        <dbReference type="SAM" id="Phobius"/>
    </source>
</evidence>